<proteinExistence type="predicted"/>
<keyword evidence="3" id="KW-1185">Reference proteome</keyword>
<comment type="caution">
    <text evidence="2">The sequence shown here is derived from an EMBL/GenBank/DDBJ whole genome shotgun (WGS) entry which is preliminary data.</text>
</comment>
<organism evidence="2 3">
    <name type="scientific">Streptomyces varsoviensis</name>
    <dbReference type="NCBI Taxonomy" id="67373"/>
    <lineage>
        <taxon>Bacteria</taxon>
        <taxon>Bacillati</taxon>
        <taxon>Actinomycetota</taxon>
        <taxon>Actinomycetes</taxon>
        <taxon>Kitasatosporales</taxon>
        <taxon>Streptomycetaceae</taxon>
        <taxon>Streptomyces</taxon>
    </lineage>
</organism>
<feature type="compositionally biased region" description="Pro residues" evidence="1">
    <location>
        <begin position="30"/>
        <end position="41"/>
    </location>
</feature>
<name>A0ABR5J3N8_9ACTN</name>
<evidence type="ECO:0000256" key="1">
    <source>
        <dbReference type="SAM" id="MobiDB-lite"/>
    </source>
</evidence>
<evidence type="ECO:0000313" key="2">
    <source>
        <dbReference type="EMBL" id="KOG88010.1"/>
    </source>
</evidence>
<evidence type="ECO:0000313" key="3">
    <source>
        <dbReference type="Proteomes" id="UP000037020"/>
    </source>
</evidence>
<sequence>MTTTTPPAAGSAHPWLVPLGLPAETEDSPAPAPAEPEPVVPAEPFVPAGADAPAQPVAPAKTGSPVESAPEGTLEDAPVTGPGPDSGVRRRYIADILRLHSRLSFGGLAGRLHRTDSHVYRAAHGKGVITTAAPTEAIPERYLLGLAGFRLSEYLRAGYASEDIVFDNSLFCEPVQGIHQSDIHVITTDQVTGRILGYVSLAHSEDHSPRPLDAPDRRLFPCEQAHNLRLLSLLPPSDGLTTHSVREVKRFVQAHSLTDRTLRLRVMLGLLAGISGILCQERHTTRMLIGDVEKHVALRHLVLLGLDVHLLDGTTPRLGLKELMHPMYVTREKVYPFLAHLPSPEETVRRSAVVQRAAAADAPFKAVRDLLSELSGSVQHIEVAA</sequence>
<dbReference type="EMBL" id="LGUT01001905">
    <property type="protein sequence ID" value="KOG88010.1"/>
    <property type="molecule type" value="Genomic_DNA"/>
</dbReference>
<dbReference type="RefSeq" id="WP_030889892.1">
    <property type="nucleotide sequence ID" value="NZ_JBIRHZ010000002.1"/>
</dbReference>
<dbReference type="Proteomes" id="UP000037020">
    <property type="component" value="Unassembled WGS sequence"/>
</dbReference>
<gene>
    <name evidence="2" type="ORF">ADK38_22195</name>
</gene>
<protein>
    <submittedName>
        <fullName evidence="2">Uncharacterized protein</fullName>
    </submittedName>
</protein>
<accession>A0ABR5J3N8</accession>
<reference evidence="2 3" key="1">
    <citation type="submission" date="2015-07" db="EMBL/GenBank/DDBJ databases">
        <authorList>
            <person name="Ju K.-S."/>
            <person name="Doroghazi J.R."/>
            <person name="Metcalf W.W."/>
        </authorList>
    </citation>
    <scope>NUCLEOTIDE SEQUENCE [LARGE SCALE GENOMIC DNA]</scope>
    <source>
        <strain evidence="2 3">NRRL B-3589</strain>
    </source>
</reference>
<feature type="region of interest" description="Disordered" evidence="1">
    <location>
        <begin position="1"/>
        <end position="86"/>
    </location>
</feature>